<protein>
    <submittedName>
        <fullName evidence="1">Uncharacterized protein</fullName>
    </submittedName>
</protein>
<dbReference type="Proteomes" id="UP000198211">
    <property type="component" value="Unassembled WGS sequence"/>
</dbReference>
<evidence type="ECO:0000313" key="1">
    <source>
        <dbReference type="EMBL" id="OWY98833.1"/>
    </source>
</evidence>
<reference evidence="2" key="1">
    <citation type="submission" date="2017-03" db="EMBL/GenBank/DDBJ databases">
        <title>Phytopthora megakarya and P. palmivora, two closely related causual agents of cacao black pod achieved similar genome size and gene model numbers by different mechanisms.</title>
        <authorList>
            <person name="Ali S."/>
            <person name="Shao J."/>
            <person name="Larry D.J."/>
            <person name="Kronmiller B."/>
            <person name="Shen D."/>
            <person name="Strem M.D."/>
            <person name="Melnick R.L."/>
            <person name="Guiltinan M.J."/>
            <person name="Tyler B.M."/>
            <person name="Meinhardt L.W."/>
            <person name="Bailey B.A."/>
        </authorList>
    </citation>
    <scope>NUCLEOTIDE SEQUENCE [LARGE SCALE GENOMIC DNA]</scope>
    <source>
        <strain evidence="2">zdho120</strain>
    </source>
</reference>
<organism evidence="1 2">
    <name type="scientific">Phytophthora megakarya</name>
    <dbReference type="NCBI Taxonomy" id="4795"/>
    <lineage>
        <taxon>Eukaryota</taxon>
        <taxon>Sar</taxon>
        <taxon>Stramenopiles</taxon>
        <taxon>Oomycota</taxon>
        <taxon>Peronosporomycetes</taxon>
        <taxon>Peronosporales</taxon>
        <taxon>Peronosporaceae</taxon>
        <taxon>Phytophthora</taxon>
    </lineage>
</organism>
<sequence length="103" mass="11774">MVKQLAHLIALEAEVSSARASTIKANSRSSYRSSMTRFLRWMIKNKRPLLTVTISFSTYAGHRSAFYNLFQDYHKVMSAELEREISCHHKGLQRQVATAINQG</sequence>
<accession>A0A225V0Y0</accession>
<gene>
    <name evidence="1" type="ORF">PHMEG_00030296</name>
</gene>
<proteinExistence type="predicted"/>
<dbReference type="AlphaFoldDB" id="A0A225V0Y0"/>
<name>A0A225V0Y0_9STRA</name>
<keyword evidence="2" id="KW-1185">Reference proteome</keyword>
<evidence type="ECO:0000313" key="2">
    <source>
        <dbReference type="Proteomes" id="UP000198211"/>
    </source>
</evidence>
<comment type="caution">
    <text evidence="1">The sequence shown here is derived from an EMBL/GenBank/DDBJ whole genome shotgun (WGS) entry which is preliminary data.</text>
</comment>
<dbReference type="EMBL" id="NBNE01009026">
    <property type="protein sequence ID" value="OWY98833.1"/>
    <property type="molecule type" value="Genomic_DNA"/>
</dbReference>